<dbReference type="EC" id="2.1.1.386" evidence="11"/>
<keyword evidence="4" id="KW-0489">Methyltransferase</keyword>
<evidence type="ECO:0000256" key="4">
    <source>
        <dbReference type="ARBA" id="ARBA00022603"/>
    </source>
</evidence>
<evidence type="ECO:0000256" key="2">
    <source>
        <dbReference type="ARBA" id="ARBA00009026"/>
    </source>
</evidence>
<evidence type="ECO:0000256" key="7">
    <source>
        <dbReference type="ARBA" id="ARBA00022723"/>
    </source>
</evidence>
<dbReference type="Gene3D" id="3.40.50.150">
    <property type="entry name" value="Vaccinia Virus protein VP39"/>
    <property type="match status" value="1"/>
</dbReference>
<dbReference type="GO" id="GO:0090486">
    <property type="term" value="F:small RNA 2'-O-methyltransferase activity"/>
    <property type="evidence" value="ECO:0007669"/>
    <property type="project" value="UniProtKB-EC"/>
</dbReference>
<dbReference type="GO" id="GO:0005737">
    <property type="term" value="C:cytoplasm"/>
    <property type="evidence" value="ECO:0007669"/>
    <property type="project" value="TreeGrafter"/>
</dbReference>
<protein>
    <recommendedName>
        <fullName evidence="3">Small RNA 2'-O-methyltransferase</fullName>
        <ecNumber evidence="11">2.1.1.386</ecNumber>
    </recommendedName>
</protein>
<evidence type="ECO:0000256" key="10">
    <source>
        <dbReference type="ARBA" id="ARBA00023158"/>
    </source>
</evidence>
<keyword evidence="9" id="KW-0694">RNA-binding</keyword>
<dbReference type="EMBL" id="ML121527">
    <property type="protein sequence ID" value="RPB29946.1"/>
    <property type="molecule type" value="Genomic_DNA"/>
</dbReference>
<comment type="catalytic activity">
    <reaction evidence="12">
        <text>small RNA 3'-end nucleotide + S-adenosyl-L-methionine = small RNA 3'-end 2'-O-methylnucleotide + S-adenosyl-L-homocysteine + H(+)</text>
        <dbReference type="Rhea" id="RHEA:37887"/>
        <dbReference type="Rhea" id="RHEA-COMP:10415"/>
        <dbReference type="Rhea" id="RHEA-COMP:10416"/>
        <dbReference type="ChEBI" id="CHEBI:15378"/>
        <dbReference type="ChEBI" id="CHEBI:57856"/>
        <dbReference type="ChEBI" id="CHEBI:59789"/>
        <dbReference type="ChEBI" id="CHEBI:74896"/>
        <dbReference type="ChEBI" id="CHEBI:74898"/>
        <dbReference type="EC" id="2.1.1.386"/>
    </reaction>
</comment>
<dbReference type="OrthoDB" id="2154311at2759"/>
<dbReference type="Proteomes" id="UP000267821">
    <property type="component" value="Unassembled WGS sequence"/>
</dbReference>
<evidence type="ECO:0000256" key="1">
    <source>
        <dbReference type="ARBA" id="ARBA00001946"/>
    </source>
</evidence>
<evidence type="ECO:0000256" key="8">
    <source>
        <dbReference type="ARBA" id="ARBA00022842"/>
    </source>
</evidence>
<dbReference type="GO" id="GO:0001510">
    <property type="term" value="P:RNA methylation"/>
    <property type="evidence" value="ECO:0007669"/>
    <property type="project" value="InterPro"/>
</dbReference>
<dbReference type="STRING" id="1051890.A0A3N4M465"/>
<dbReference type="CDD" id="cd02440">
    <property type="entry name" value="AdoMet_MTases"/>
    <property type="match status" value="1"/>
</dbReference>
<keyword evidence="8" id="KW-0460">Magnesium</keyword>
<reference evidence="13 14" key="1">
    <citation type="journal article" date="2018" name="Nat. Ecol. Evol.">
        <title>Pezizomycetes genomes reveal the molecular basis of ectomycorrhizal truffle lifestyle.</title>
        <authorList>
            <person name="Murat C."/>
            <person name="Payen T."/>
            <person name="Noel B."/>
            <person name="Kuo A."/>
            <person name="Morin E."/>
            <person name="Chen J."/>
            <person name="Kohler A."/>
            <person name="Krizsan K."/>
            <person name="Balestrini R."/>
            <person name="Da Silva C."/>
            <person name="Montanini B."/>
            <person name="Hainaut M."/>
            <person name="Levati E."/>
            <person name="Barry K.W."/>
            <person name="Belfiori B."/>
            <person name="Cichocki N."/>
            <person name="Clum A."/>
            <person name="Dockter R.B."/>
            <person name="Fauchery L."/>
            <person name="Guy J."/>
            <person name="Iotti M."/>
            <person name="Le Tacon F."/>
            <person name="Lindquist E.A."/>
            <person name="Lipzen A."/>
            <person name="Malagnac F."/>
            <person name="Mello A."/>
            <person name="Molinier V."/>
            <person name="Miyauchi S."/>
            <person name="Poulain J."/>
            <person name="Riccioni C."/>
            <person name="Rubini A."/>
            <person name="Sitrit Y."/>
            <person name="Splivallo R."/>
            <person name="Traeger S."/>
            <person name="Wang M."/>
            <person name="Zifcakova L."/>
            <person name="Wipf D."/>
            <person name="Zambonelli A."/>
            <person name="Paolocci F."/>
            <person name="Nowrousian M."/>
            <person name="Ottonello S."/>
            <person name="Baldrian P."/>
            <person name="Spatafora J.W."/>
            <person name="Henrissat B."/>
            <person name="Nagy L.G."/>
            <person name="Aury J.M."/>
            <person name="Wincker P."/>
            <person name="Grigoriev I.V."/>
            <person name="Bonfante P."/>
            <person name="Martin F.M."/>
        </authorList>
    </citation>
    <scope>NUCLEOTIDE SEQUENCE [LARGE SCALE GENOMIC DNA]</scope>
    <source>
        <strain evidence="13 14">ATCC MYA-4762</strain>
    </source>
</reference>
<keyword evidence="7" id="KW-0479">Metal-binding</keyword>
<sequence>MVYSDSITPPPTPPRVAFDPPLFLQRRTAVIDLLHRVHKLPRFNGKLRSLLDVGCGLDCMLLGSLIALNDDLPLDQVTGIDLDDGLLDQTLVDSLGPNGQHVGDEGRWRKFGLTLLHGTFERLSLPVVKHHDIIVSAEVIEHLDPGPLSNFAPVLLGQLKPRVCIITTPNRDFNDLFSLPFTPEISSTPNPFEPEEKIPSFALGEEVDPENLPPAKVLPLRTTTAGEEAWKALSPGDVCSCGDKYWRGGVPYGMRHPDHRFEWTRQEFRDWAYKAAEDFGYDVTFTGVGGLGNGMCVYGTTGWAVGDALARGCGYNTGDDEAPEQRDEGVLSKASEVWGDCTQIAIFTIREDEEEDAEDYVKAVDWSKQHPADPDSTTTVSSMNPHYFPNPITQIIHHDFPYETDEVFPPTFLTVMELLERELSNYLPNRIREQWGKSTFDIMQEKKNHKKHDHEEFLYESDSECDYGWNPDIDGDEVARQVRKKERRYEKTIRWEVEKAVLGGKSAELIKIVKVTGVSLKTLWEGSIGGKKGLRRLCRFREEVFRDVLMNGWKAQLGPGAIGERAEGGWFCKPIIDTTGAYKEIKPEEDKEAGTYNIGWYVPSKNWPAT</sequence>
<evidence type="ECO:0000256" key="11">
    <source>
        <dbReference type="ARBA" id="ARBA00035025"/>
    </source>
</evidence>
<dbReference type="InParanoid" id="A0A3N4M465"/>
<dbReference type="SUPFAM" id="SSF53335">
    <property type="entry name" value="S-adenosyl-L-methionine-dependent methyltransferases"/>
    <property type="match status" value="1"/>
</dbReference>
<dbReference type="InterPro" id="IPR029063">
    <property type="entry name" value="SAM-dependent_MTases_sf"/>
</dbReference>
<evidence type="ECO:0000256" key="3">
    <source>
        <dbReference type="ARBA" id="ARBA00021330"/>
    </source>
</evidence>
<evidence type="ECO:0000256" key="12">
    <source>
        <dbReference type="ARBA" id="ARBA00048418"/>
    </source>
</evidence>
<keyword evidence="10" id="KW-0943">RNA-mediated gene silencing</keyword>
<gene>
    <name evidence="13" type="ORF">L211DRAFT_53171</name>
</gene>
<evidence type="ECO:0000256" key="5">
    <source>
        <dbReference type="ARBA" id="ARBA00022679"/>
    </source>
</evidence>
<evidence type="ECO:0000256" key="9">
    <source>
        <dbReference type="ARBA" id="ARBA00022884"/>
    </source>
</evidence>
<comment type="similarity">
    <text evidence="2">Belongs to the methyltransferase superfamily. HEN1 family.</text>
</comment>
<name>A0A3N4M465_9PEZI</name>
<dbReference type="GO" id="GO:0030422">
    <property type="term" value="P:siRNA processing"/>
    <property type="evidence" value="ECO:0007669"/>
    <property type="project" value="TreeGrafter"/>
</dbReference>
<evidence type="ECO:0000313" key="14">
    <source>
        <dbReference type="Proteomes" id="UP000267821"/>
    </source>
</evidence>
<dbReference type="GO" id="GO:0003723">
    <property type="term" value="F:RNA binding"/>
    <property type="evidence" value="ECO:0007669"/>
    <property type="project" value="UniProtKB-KW"/>
</dbReference>
<keyword evidence="5" id="KW-0808">Transferase</keyword>
<dbReference type="GO" id="GO:0005634">
    <property type="term" value="C:nucleus"/>
    <property type="evidence" value="ECO:0007669"/>
    <property type="project" value="TreeGrafter"/>
</dbReference>
<dbReference type="AlphaFoldDB" id="A0A3N4M465"/>
<accession>A0A3N4M465</accession>
<proteinExistence type="inferred from homology"/>
<dbReference type="PANTHER" id="PTHR21404:SF3">
    <property type="entry name" value="SMALL RNA 2'-O-METHYLTRANSFERASE"/>
    <property type="match status" value="1"/>
</dbReference>
<keyword evidence="6" id="KW-0949">S-adenosyl-L-methionine</keyword>
<keyword evidence="14" id="KW-1185">Reference proteome</keyword>
<evidence type="ECO:0000313" key="13">
    <source>
        <dbReference type="EMBL" id="RPB29946.1"/>
    </source>
</evidence>
<organism evidence="13 14">
    <name type="scientific">Terfezia boudieri ATCC MYA-4762</name>
    <dbReference type="NCBI Taxonomy" id="1051890"/>
    <lineage>
        <taxon>Eukaryota</taxon>
        <taxon>Fungi</taxon>
        <taxon>Dikarya</taxon>
        <taxon>Ascomycota</taxon>
        <taxon>Pezizomycotina</taxon>
        <taxon>Pezizomycetes</taxon>
        <taxon>Pezizales</taxon>
        <taxon>Pezizaceae</taxon>
        <taxon>Terfezia</taxon>
    </lineage>
</organism>
<dbReference type="GO" id="GO:0046872">
    <property type="term" value="F:metal ion binding"/>
    <property type="evidence" value="ECO:0007669"/>
    <property type="project" value="UniProtKB-KW"/>
</dbReference>
<comment type="cofactor">
    <cofactor evidence="1">
        <name>Mg(2+)</name>
        <dbReference type="ChEBI" id="CHEBI:18420"/>
    </cofactor>
</comment>
<dbReference type="InterPro" id="IPR026610">
    <property type="entry name" value="Hen1"/>
</dbReference>
<dbReference type="PANTHER" id="PTHR21404">
    <property type="entry name" value="HEN1"/>
    <property type="match status" value="1"/>
</dbReference>
<evidence type="ECO:0000256" key="6">
    <source>
        <dbReference type="ARBA" id="ARBA00022691"/>
    </source>
</evidence>